<dbReference type="AlphaFoldDB" id="A0A1I1TKW4"/>
<keyword evidence="3" id="KW-0378">Hydrolase</keyword>
<dbReference type="Pfam" id="PF14508">
    <property type="entry name" value="GH97_N"/>
    <property type="match status" value="1"/>
</dbReference>
<evidence type="ECO:0000256" key="4">
    <source>
        <dbReference type="ARBA" id="ARBA00022837"/>
    </source>
</evidence>
<dbReference type="GO" id="GO:0030246">
    <property type="term" value="F:carbohydrate binding"/>
    <property type="evidence" value="ECO:0007669"/>
    <property type="project" value="InterPro"/>
</dbReference>
<dbReference type="InterPro" id="IPR017853">
    <property type="entry name" value="GH"/>
</dbReference>
<proteinExistence type="predicted"/>
<feature type="domain" description="Glycosyl-hydrolase 97 catalytic" evidence="6">
    <location>
        <begin position="352"/>
        <end position="504"/>
    </location>
</feature>
<evidence type="ECO:0000313" key="10">
    <source>
        <dbReference type="Proteomes" id="UP000199672"/>
    </source>
</evidence>
<accession>A0A1I1TKW4</accession>
<dbReference type="InterPro" id="IPR019563">
    <property type="entry name" value="GH97_catalytic"/>
</dbReference>
<dbReference type="GO" id="GO:0016798">
    <property type="term" value="F:hydrolase activity, acting on glycosyl bonds"/>
    <property type="evidence" value="ECO:0007669"/>
    <property type="project" value="UniProtKB-KW"/>
</dbReference>
<name>A0A1I1TKW4_9FLAO</name>
<evidence type="ECO:0000256" key="2">
    <source>
        <dbReference type="ARBA" id="ARBA00011245"/>
    </source>
</evidence>
<dbReference type="EMBL" id="FOMH01000009">
    <property type="protein sequence ID" value="SFD59204.1"/>
    <property type="molecule type" value="Genomic_DNA"/>
</dbReference>
<evidence type="ECO:0000259" key="6">
    <source>
        <dbReference type="Pfam" id="PF10566"/>
    </source>
</evidence>
<dbReference type="PANTHER" id="PTHR35803:SF2">
    <property type="entry name" value="RETAINING ALPHA-GALACTOSIDASE"/>
    <property type="match status" value="1"/>
</dbReference>
<comment type="subunit">
    <text evidence="2">Monomer.</text>
</comment>
<reference evidence="10" key="1">
    <citation type="submission" date="2016-10" db="EMBL/GenBank/DDBJ databases">
        <authorList>
            <person name="Varghese N."/>
            <person name="Submissions S."/>
        </authorList>
    </citation>
    <scope>NUCLEOTIDE SEQUENCE [LARGE SCALE GENOMIC DNA]</scope>
    <source>
        <strain evidence="10">CGMCC 1.10370</strain>
    </source>
</reference>
<dbReference type="InterPro" id="IPR052720">
    <property type="entry name" value="Glycosyl_hydrolase_97"/>
</dbReference>
<dbReference type="InterPro" id="IPR029486">
    <property type="entry name" value="GH97_N"/>
</dbReference>
<dbReference type="Gene3D" id="3.20.20.70">
    <property type="entry name" value="Aldolase class I"/>
    <property type="match status" value="1"/>
</dbReference>
<evidence type="ECO:0000256" key="3">
    <source>
        <dbReference type="ARBA" id="ARBA00022801"/>
    </source>
</evidence>
<dbReference type="Gene3D" id="2.70.98.10">
    <property type="match status" value="1"/>
</dbReference>
<dbReference type="Gene3D" id="2.60.40.1180">
    <property type="entry name" value="Golgi alpha-mannosidase II"/>
    <property type="match status" value="1"/>
</dbReference>
<keyword evidence="5" id="KW-0326">Glycosidase</keyword>
<dbReference type="InterPro" id="IPR029483">
    <property type="entry name" value="GH97_C"/>
</dbReference>
<dbReference type="InterPro" id="IPR014718">
    <property type="entry name" value="GH-type_carb-bd"/>
</dbReference>
<feature type="domain" description="Glycosyl-hydrolase 97 N-terminal" evidence="7">
    <location>
        <begin position="67"/>
        <end position="334"/>
    </location>
</feature>
<keyword evidence="10" id="KW-1185">Reference proteome</keyword>
<gene>
    <name evidence="9" type="ORF">SAMN05216297_109210</name>
</gene>
<organism evidence="9 10">
    <name type="scientific">Flavobacterium phragmitis</name>
    <dbReference type="NCBI Taxonomy" id="739143"/>
    <lineage>
        <taxon>Bacteria</taxon>
        <taxon>Pseudomonadati</taxon>
        <taxon>Bacteroidota</taxon>
        <taxon>Flavobacteriia</taxon>
        <taxon>Flavobacteriales</taxon>
        <taxon>Flavobacteriaceae</taxon>
        <taxon>Flavobacterium</taxon>
    </lineage>
</organism>
<dbReference type="STRING" id="739143.SAMN05216297_109210"/>
<comment type="cofactor">
    <cofactor evidence="1">
        <name>Ca(2+)</name>
        <dbReference type="ChEBI" id="CHEBI:29108"/>
    </cofactor>
</comment>
<dbReference type="PANTHER" id="PTHR35803">
    <property type="entry name" value="GLUCAN 1,4-ALPHA-GLUCOSIDASE SUSB-RELATED"/>
    <property type="match status" value="1"/>
</dbReference>
<dbReference type="Proteomes" id="UP000199672">
    <property type="component" value="Unassembled WGS sequence"/>
</dbReference>
<dbReference type="Pfam" id="PF10566">
    <property type="entry name" value="Glyco_hydro_97"/>
    <property type="match status" value="1"/>
</dbReference>
<evidence type="ECO:0000259" key="7">
    <source>
        <dbReference type="Pfam" id="PF14508"/>
    </source>
</evidence>
<evidence type="ECO:0000313" key="9">
    <source>
        <dbReference type="EMBL" id="SFD59204.1"/>
    </source>
</evidence>
<dbReference type="SUPFAM" id="SSF51445">
    <property type="entry name" value="(Trans)glycosidases"/>
    <property type="match status" value="1"/>
</dbReference>
<dbReference type="InterPro" id="IPR013780">
    <property type="entry name" value="Glyco_hydro_b"/>
</dbReference>
<feature type="domain" description="Glycosyl-hydrolase 97 C-terminal oligomerisation" evidence="8">
    <location>
        <begin position="603"/>
        <end position="698"/>
    </location>
</feature>
<keyword evidence="4" id="KW-0106">Calcium</keyword>
<dbReference type="InterPro" id="IPR013785">
    <property type="entry name" value="Aldolase_TIM"/>
</dbReference>
<protein>
    <submittedName>
        <fullName evidence="9">Alpha-glucosidase</fullName>
    </submittedName>
</protein>
<dbReference type="Pfam" id="PF14509">
    <property type="entry name" value="GH97_C"/>
    <property type="match status" value="1"/>
</dbReference>
<evidence type="ECO:0000256" key="1">
    <source>
        <dbReference type="ARBA" id="ARBA00001913"/>
    </source>
</evidence>
<sequence>MNWCSEMSKQFSKRDNAYANFFKFFQSALKDMYLLTRITTHQMNRTLLQAIIFIFLSASGSAQVLHLKSPDGKIEMELENGTKIRWSVKHKDTEVVAPSAISLTLGSGEILGDNAKIASTKKSASNTTFETPVYKKKTVVDQYNQLIVDFKGNFGLILRAYNDGVAYRFFTNKNKKIAIASEEASFNFSQDHKAFVPYVRDLREKDMYTSAFEALYDEIPLSKFVKDTLAISPLLVDLGNGRKAAIIEAELKDYPGMFLTRNNEMQYGLKGIFAHYPKKERLGGYNKMNYMVSERENYIAETDGSRSFPWRAVIISENDSELLNNDMVQKLSSPSQISDMSWIKPGKVAWDWWNDWNISKVDFKAGINTQTYKYYIDFASKNNIEYVVIDEGWSEETDILKISPAMDIRELIEYGKQKNVGIILWASWYAINQVLDDAFIKYSKMGVKGFKIDFIDRDDQKMVNSLYNIANKAASYKLLIDYHGMYKPTGIQRTYPNIVNFEGVKGLENAKWTPNDDMPHYEASIPFIRMLAGPMDYTPGAMRNATKADFRPSNSMPMSQGTRCHQLGMYVLYEAPLQMMADSPTAYMKEQESTTFISQIPTTFDETVALDGKVSQYAVIARKKGNTWFIGGLTNWSAIEIELDLSFLEKGSFTAEVFKDGLNAEKDPTDYKQEIIKVTNATKLKIQMAPGGGLAIIINPEK</sequence>
<evidence type="ECO:0000256" key="5">
    <source>
        <dbReference type="ARBA" id="ARBA00023295"/>
    </source>
</evidence>
<evidence type="ECO:0000259" key="8">
    <source>
        <dbReference type="Pfam" id="PF14509"/>
    </source>
</evidence>